<dbReference type="RefSeq" id="XP_008279232.1">
    <property type="nucleotide sequence ID" value="XM_008281010.1"/>
</dbReference>
<keyword evidence="1" id="KW-0732">Signal</keyword>
<gene>
    <name evidence="4" type="primary">LOC103356748</name>
</gene>
<name>A0A3B5AER2_9TELE</name>
<feature type="chain" id="PRO_5044591772" evidence="1">
    <location>
        <begin position="22"/>
        <end position="216"/>
    </location>
</feature>
<reference evidence="4" key="2">
    <citation type="submission" date="2025-04" db="UniProtKB">
        <authorList>
            <consortium name="RefSeq"/>
        </authorList>
    </citation>
    <scope>IDENTIFICATION</scope>
</reference>
<protein>
    <submittedName>
        <fullName evidence="2">Uncharacterized LOC103356748</fullName>
    </submittedName>
    <submittedName>
        <fullName evidence="4">Uncharacterized protein LOC103356748</fullName>
    </submittedName>
</protein>
<evidence type="ECO:0000313" key="2">
    <source>
        <dbReference type="Ensembl" id="ENSSPAP00000012057.1"/>
    </source>
</evidence>
<dbReference type="AlphaFoldDB" id="A0A3B5AER2"/>
<evidence type="ECO:0000313" key="3">
    <source>
        <dbReference type="Proteomes" id="UP000694891"/>
    </source>
</evidence>
<dbReference type="Ensembl" id="ENSSPAT00000012263.1">
    <property type="protein sequence ID" value="ENSSPAP00000012057.1"/>
    <property type="gene ID" value="ENSSPAG00000009153.1"/>
</dbReference>
<dbReference type="Proteomes" id="UP000694891">
    <property type="component" value="Unplaced"/>
</dbReference>
<dbReference type="GeneTree" id="ENSGT00610000086460"/>
<evidence type="ECO:0000313" key="4">
    <source>
        <dbReference type="RefSeq" id="XP_008279232.1"/>
    </source>
</evidence>
<accession>A0A3B5AER2</accession>
<organism evidence="2">
    <name type="scientific">Stegastes partitus</name>
    <name type="common">bicolor damselfish</name>
    <dbReference type="NCBI Taxonomy" id="144197"/>
    <lineage>
        <taxon>Eukaryota</taxon>
        <taxon>Metazoa</taxon>
        <taxon>Chordata</taxon>
        <taxon>Craniata</taxon>
        <taxon>Vertebrata</taxon>
        <taxon>Euteleostomi</taxon>
        <taxon>Actinopterygii</taxon>
        <taxon>Neopterygii</taxon>
        <taxon>Teleostei</taxon>
        <taxon>Neoteleostei</taxon>
        <taxon>Acanthomorphata</taxon>
        <taxon>Ovalentaria</taxon>
        <taxon>Pomacentridae</taxon>
        <taxon>Stegastes</taxon>
    </lineage>
</organism>
<dbReference type="GeneID" id="103356748"/>
<reference evidence="2" key="1">
    <citation type="submission" date="2023-09" db="UniProtKB">
        <authorList>
            <consortium name="Ensembl"/>
        </authorList>
    </citation>
    <scope>IDENTIFICATION</scope>
</reference>
<keyword evidence="3" id="KW-1185">Reference proteome</keyword>
<sequence>MAMRATLTWLCSLAVLCCSAAQETGRDNCSSLTQVFHRLPADLKVAAECGQSPPSTWTPQQTASLLLYMRNVTDALHQHQLRECQGAEPTRCPEAEVPSNGGLACVTVGNKRYCKPLCNHGFDFGFLRRSRVFDECSEQTGYKWQTPYVGGNRLAVCNQALTQISGAKTAYFPKDQDCRSTKSSSQLTNSVIEALAAELKAQEINGEPQHACLVCG</sequence>
<evidence type="ECO:0000256" key="1">
    <source>
        <dbReference type="SAM" id="SignalP"/>
    </source>
</evidence>
<proteinExistence type="predicted"/>
<dbReference type="OrthoDB" id="9948000at2759"/>
<feature type="signal peptide" evidence="1">
    <location>
        <begin position="1"/>
        <end position="21"/>
    </location>
</feature>